<dbReference type="SUPFAM" id="SSF49313">
    <property type="entry name" value="Cadherin-like"/>
    <property type="match status" value="1"/>
</dbReference>
<dbReference type="STRING" id="159449.B4N89_29010"/>
<organism evidence="10 11">
    <name type="scientific">Embleya scabrispora</name>
    <dbReference type="NCBI Taxonomy" id="159449"/>
    <lineage>
        <taxon>Bacteria</taxon>
        <taxon>Bacillati</taxon>
        <taxon>Actinomycetota</taxon>
        <taxon>Actinomycetes</taxon>
        <taxon>Kitasatosporales</taxon>
        <taxon>Streptomycetaceae</taxon>
        <taxon>Embleya</taxon>
    </lineage>
</organism>
<reference evidence="10 11" key="1">
    <citation type="submission" date="2017-03" db="EMBL/GenBank/DDBJ databases">
        <title>Draft genome sequence of Streptomyces scabrisporus NF3, endophyte isolated from Amphipterygium adstringens.</title>
        <authorList>
            <person name="Vazquez M."/>
            <person name="Ceapa C.D."/>
            <person name="Rodriguez Luna D."/>
            <person name="Sanchez Esquivel S."/>
        </authorList>
    </citation>
    <scope>NUCLEOTIDE SEQUENCE [LARGE SCALE GENOMIC DNA]</scope>
    <source>
        <strain evidence="10 11">NF3</strain>
    </source>
</reference>
<accession>A0A1T3P5Q7</accession>
<gene>
    <name evidence="10" type="ORF">B4N89_29010</name>
</gene>
<dbReference type="Pfam" id="PF00041">
    <property type="entry name" value="fn3"/>
    <property type="match status" value="1"/>
</dbReference>
<comment type="subcellular location">
    <subcellularLocation>
        <location evidence="1">Cytoplasm</location>
    </subcellularLocation>
</comment>
<feature type="chain" id="PRO_5012210907" description="Fibronectin type-III domain-containing protein" evidence="8">
    <location>
        <begin position="36"/>
        <end position="520"/>
    </location>
</feature>
<feature type="region of interest" description="Disordered" evidence="6">
    <location>
        <begin position="43"/>
        <end position="62"/>
    </location>
</feature>
<dbReference type="GO" id="GO:0000272">
    <property type="term" value="P:polysaccharide catabolic process"/>
    <property type="evidence" value="ECO:0007669"/>
    <property type="project" value="UniProtKB-KW"/>
</dbReference>
<feature type="transmembrane region" description="Helical" evidence="7">
    <location>
        <begin position="495"/>
        <end position="515"/>
    </location>
</feature>
<evidence type="ECO:0000256" key="3">
    <source>
        <dbReference type="ARBA" id="ARBA00022737"/>
    </source>
</evidence>
<dbReference type="GO" id="GO:0005737">
    <property type="term" value="C:cytoplasm"/>
    <property type="evidence" value="ECO:0007669"/>
    <property type="project" value="UniProtKB-SubCell"/>
</dbReference>
<dbReference type="PANTHER" id="PTHR13817">
    <property type="entry name" value="TITIN"/>
    <property type="match status" value="1"/>
</dbReference>
<name>A0A1T3P5Q7_9ACTN</name>
<evidence type="ECO:0000256" key="2">
    <source>
        <dbReference type="ARBA" id="ARBA00022490"/>
    </source>
</evidence>
<evidence type="ECO:0000259" key="9">
    <source>
        <dbReference type="PROSITE" id="PS50853"/>
    </source>
</evidence>
<dbReference type="InterPro" id="IPR036116">
    <property type="entry name" value="FN3_sf"/>
</dbReference>
<dbReference type="CDD" id="cd00063">
    <property type="entry name" value="FN3"/>
    <property type="match status" value="1"/>
</dbReference>
<keyword evidence="8" id="KW-0732">Signal</keyword>
<dbReference type="InterPro" id="IPR015919">
    <property type="entry name" value="Cadherin-like_sf"/>
</dbReference>
<dbReference type="PANTHER" id="PTHR13817:SF73">
    <property type="entry name" value="FIBRONECTIN TYPE-III DOMAIN-CONTAINING PROTEIN"/>
    <property type="match status" value="1"/>
</dbReference>
<dbReference type="GO" id="GO:0005509">
    <property type="term" value="F:calcium ion binding"/>
    <property type="evidence" value="ECO:0007669"/>
    <property type="project" value="InterPro"/>
</dbReference>
<dbReference type="Pfam" id="PF05345">
    <property type="entry name" value="He_PIG"/>
    <property type="match status" value="1"/>
</dbReference>
<dbReference type="SMART" id="SM00060">
    <property type="entry name" value="FN3"/>
    <property type="match status" value="1"/>
</dbReference>
<keyword evidence="4" id="KW-0378">Hydrolase</keyword>
<dbReference type="InterPro" id="IPR013783">
    <property type="entry name" value="Ig-like_fold"/>
</dbReference>
<dbReference type="InterPro" id="IPR031549">
    <property type="entry name" value="ASH"/>
</dbReference>
<dbReference type="InterPro" id="IPR003961">
    <property type="entry name" value="FN3_dom"/>
</dbReference>
<dbReference type="Proteomes" id="UP000190037">
    <property type="component" value="Unassembled WGS sequence"/>
</dbReference>
<keyword evidence="3" id="KW-0677">Repeat</keyword>
<keyword evidence="7" id="KW-0812">Transmembrane</keyword>
<comment type="caution">
    <text evidence="10">The sequence shown here is derived from an EMBL/GenBank/DDBJ whole genome shotgun (WGS) entry which is preliminary data.</text>
</comment>
<dbReference type="PROSITE" id="PS50853">
    <property type="entry name" value="FN3"/>
    <property type="match status" value="1"/>
</dbReference>
<keyword evidence="5" id="KW-0624">Polysaccharide degradation</keyword>
<dbReference type="AlphaFoldDB" id="A0A1T3P5Q7"/>
<evidence type="ECO:0000256" key="6">
    <source>
        <dbReference type="SAM" id="MobiDB-lite"/>
    </source>
</evidence>
<keyword evidence="5" id="KW-0119">Carbohydrate metabolism</keyword>
<evidence type="ECO:0000256" key="7">
    <source>
        <dbReference type="SAM" id="Phobius"/>
    </source>
</evidence>
<feature type="signal peptide" evidence="8">
    <location>
        <begin position="1"/>
        <end position="35"/>
    </location>
</feature>
<dbReference type="GO" id="GO:0016020">
    <property type="term" value="C:membrane"/>
    <property type="evidence" value="ECO:0007669"/>
    <property type="project" value="InterPro"/>
</dbReference>
<evidence type="ECO:0000256" key="8">
    <source>
        <dbReference type="SAM" id="SignalP"/>
    </source>
</evidence>
<dbReference type="Pfam" id="PF15780">
    <property type="entry name" value="ASH"/>
    <property type="match status" value="1"/>
</dbReference>
<keyword evidence="7" id="KW-1133">Transmembrane helix</keyword>
<dbReference type="RefSeq" id="WP_078978725.1">
    <property type="nucleotide sequence ID" value="NZ_MWQN01000001.1"/>
</dbReference>
<evidence type="ECO:0000313" key="11">
    <source>
        <dbReference type="Proteomes" id="UP000190037"/>
    </source>
</evidence>
<dbReference type="Gene3D" id="2.60.40.10">
    <property type="entry name" value="Immunoglobulins"/>
    <property type="match status" value="3"/>
</dbReference>
<dbReference type="EMBL" id="MWQN01000001">
    <property type="protein sequence ID" value="OPC84428.1"/>
    <property type="molecule type" value="Genomic_DNA"/>
</dbReference>
<evidence type="ECO:0000256" key="1">
    <source>
        <dbReference type="ARBA" id="ARBA00004496"/>
    </source>
</evidence>
<sequence>MHSVIRRRRPRPRSLGTGLLAAAIVLAALAPVAAAAPAGIRSRPAAPTAPGGSTQVQTPVAGAGDHRVTVPAGATAMTATVYGRAVGGTQGTSVAGSAAVSAGGPLQAGATLVVRIADDGTTLFSASTPLPWLHAPAAAAGLPYADPLVFPGAQASATGGVGDGHALLSFTVPAAQVGDVLPAIDFGASPVGQKATRNLPITASGDVPFMISAATADGPFAIDPGGTTCAFGPDTNVPGGSSCSFAVVFTPTKRGAATGKLTLTGNIPGGSRTVTLAGVGSGKPGAPGGLSVTAGQGQAVLSWMPPADTGDSPLTNYLIHRSTNGEAAAGPPLATLGADTLTYTDQGLDNGTTYSYTVSAVNAVGESDPSAAVDGVPSAALVLPAAALPPATVGRAYTAKLAAQGGTAPYHWIADDPLPPGLTLDPDSGGITGTPTAAGETGFGVTVSDNAPAKHEAKARFGITVTAAVEAAGPARAALAPGDGGGGGSAGTSTWLWAILGGVGLIGVVIAIRLLRARRA</sequence>
<keyword evidence="4" id="KW-0326">Glycosidase</keyword>
<evidence type="ECO:0000256" key="5">
    <source>
        <dbReference type="ARBA" id="ARBA00023326"/>
    </source>
</evidence>
<keyword evidence="2" id="KW-0963">Cytoplasm</keyword>
<keyword evidence="11" id="KW-1185">Reference proteome</keyword>
<evidence type="ECO:0000313" key="10">
    <source>
        <dbReference type="EMBL" id="OPC84428.1"/>
    </source>
</evidence>
<dbReference type="InterPro" id="IPR050964">
    <property type="entry name" value="Striated_Muscle_Regulatory"/>
</dbReference>
<evidence type="ECO:0000256" key="4">
    <source>
        <dbReference type="ARBA" id="ARBA00023295"/>
    </source>
</evidence>
<dbReference type="GO" id="GO:0016798">
    <property type="term" value="F:hydrolase activity, acting on glycosyl bonds"/>
    <property type="evidence" value="ECO:0007669"/>
    <property type="project" value="UniProtKB-KW"/>
</dbReference>
<proteinExistence type="predicted"/>
<dbReference type="OrthoDB" id="6402258at2"/>
<keyword evidence="7" id="KW-0472">Membrane</keyword>
<dbReference type="SUPFAM" id="SSF49265">
    <property type="entry name" value="Fibronectin type III"/>
    <property type="match status" value="1"/>
</dbReference>
<feature type="domain" description="Fibronectin type-III" evidence="9">
    <location>
        <begin position="283"/>
        <end position="380"/>
    </location>
</feature>
<protein>
    <recommendedName>
        <fullName evidence="9">Fibronectin type-III domain-containing protein</fullName>
    </recommendedName>
</protein>